<feature type="transmembrane region" description="Helical" evidence="7">
    <location>
        <begin position="277"/>
        <end position="298"/>
    </location>
</feature>
<dbReference type="PANTHER" id="PTHR33362">
    <property type="entry name" value="SIALIC ACID TRAP TRANSPORTER PERMEASE PROTEIN SIAT-RELATED"/>
    <property type="match status" value="1"/>
</dbReference>
<dbReference type="AlphaFoldDB" id="A0A5A8F1T9"/>
<protein>
    <submittedName>
        <fullName evidence="9">TRAP transporter large permease</fullName>
    </submittedName>
</protein>
<proteinExistence type="predicted"/>
<keyword evidence="10" id="KW-1185">Reference proteome</keyword>
<organism evidence="9 10">
    <name type="scientific">Deferribacter autotrophicus</name>
    <dbReference type="NCBI Taxonomy" id="500465"/>
    <lineage>
        <taxon>Bacteria</taxon>
        <taxon>Pseudomonadati</taxon>
        <taxon>Deferribacterota</taxon>
        <taxon>Deferribacteres</taxon>
        <taxon>Deferribacterales</taxon>
        <taxon>Deferribacteraceae</taxon>
        <taxon>Deferribacter</taxon>
    </lineage>
</organism>
<feature type="transmembrane region" description="Helical" evidence="7">
    <location>
        <begin position="242"/>
        <end position="265"/>
    </location>
</feature>
<dbReference type="EMBL" id="VFJB01000009">
    <property type="protein sequence ID" value="KAA0257239.1"/>
    <property type="molecule type" value="Genomic_DNA"/>
</dbReference>
<feature type="domain" description="TRAP C4-dicarboxylate transport system permease DctM subunit" evidence="8">
    <location>
        <begin position="6"/>
        <end position="418"/>
    </location>
</feature>
<dbReference type="Proteomes" id="UP000322876">
    <property type="component" value="Unassembled WGS sequence"/>
</dbReference>
<keyword evidence="5 7" id="KW-1133">Transmembrane helix</keyword>
<feature type="transmembrane region" description="Helical" evidence="7">
    <location>
        <begin position="170"/>
        <end position="196"/>
    </location>
</feature>
<evidence type="ECO:0000256" key="1">
    <source>
        <dbReference type="ARBA" id="ARBA00004429"/>
    </source>
</evidence>
<comment type="subcellular location">
    <subcellularLocation>
        <location evidence="1">Cell inner membrane</location>
        <topology evidence="1">Multi-pass membrane protein</topology>
    </subcellularLocation>
</comment>
<feature type="transmembrane region" description="Helical" evidence="7">
    <location>
        <begin position="356"/>
        <end position="382"/>
    </location>
</feature>
<dbReference type="Pfam" id="PF06808">
    <property type="entry name" value="DctM"/>
    <property type="match status" value="1"/>
</dbReference>
<reference evidence="9 10" key="1">
    <citation type="submission" date="2019-06" db="EMBL/GenBank/DDBJ databases">
        <title>Genomic insights into carbon and energy metabolism of Deferribacter autotrophicus revealed new metabolic traits in the phylum Deferribacteres.</title>
        <authorList>
            <person name="Slobodkin A.I."/>
            <person name="Slobodkina G.B."/>
            <person name="Allioux M."/>
            <person name="Alain K."/>
            <person name="Jebbar M."/>
            <person name="Shadrin V."/>
            <person name="Kublanov I.V."/>
            <person name="Toshchakov S.V."/>
            <person name="Bonch-Osmolovskaya E.A."/>
        </authorList>
    </citation>
    <scope>NUCLEOTIDE SEQUENCE [LARGE SCALE GENOMIC DNA]</scope>
    <source>
        <strain evidence="9 10">SL50</strain>
    </source>
</reference>
<evidence type="ECO:0000313" key="10">
    <source>
        <dbReference type="Proteomes" id="UP000322876"/>
    </source>
</evidence>
<evidence type="ECO:0000256" key="5">
    <source>
        <dbReference type="ARBA" id="ARBA00022989"/>
    </source>
</evidence>
<dbReference type="GO" id="GO:0005886">
    <property type="term" value="C:plasma membrane"/>
    <property type="evidence" value="ECO:0007669"/>
    <property type="project" value="UniProtKB-SubCell"/>
</dbReference>
<dbReference type="NCBIfam" id="TIGR00786">
    <property type="entry name" value="dctM"/>
    <property type="match status" value="1"/>
</dbReference>
<evidence type="ECO:0000259" key="8">
    <source>
        <dbReference type="Pfam" id="PF06808"/>
    </source>
</evidence>
<feature type="transmembrane region" description="Helical" evidence="7">
    <location>
        <begin position="135"/>
        <end position="158"/>
    </location>
</feature>
<feature type="transmembrane region" description="Helical" evidence="7">
    <location>
        <begin position="217"/>
        <end position="236"/>
    </location>
</feature>
<name>A0A5A8F1T9_9BACT</name>
<evidence type="ECO:0000256" key="6">
    <source>
        <dbReference type="ARBA" id="ARBA00023136"/>
    </source>
</evidence>
<accession>A0A5A8F1T9</accession>
<evidence type="ECO:0000256" key="2">
    <source>
        <dbReference type="ARBA" id="ARBA00022475"/>
    </source>
</evidence>
<evidence type="ECO:0000256" key="7">
    <source>
        <dbReference type="SAM" id="Phobius"/>
    </source>
</evidence>
<evidence type="ECO:0000256" key="4">
    <source>
        <dbReference type="ARBA" id="ARBA00022692"/>
    </source>
</evidence>
<keyword evidence="2" id="KW-1003">Cell membrane</keyword>
<dbReference type="OrthoDB" id="9790209at2"/>
<keyword evidence="6 7" id="KW-0472">Membrane</keyword>
<dbReference type="InterPro" id="IPR004681">
    <property type="entry name" value="TRAP_DctM"/>
</dbReference>
<feature type="transmembrane region" description="Helical" evidence="7">
    <location>
        <begin position="6"/>
        <end position="30"/>
    </location>
</feature>
<gene>
    <name evidence="9" type="ORF">FHQ18_10470</name>
</gene>
<keyword evidence="3" id="KW-0997">Cell inner membrane</keyword>
<dbReference type="GO" id="GO:0022857">
    <property type="term" value="F:transmembrane transporter activity"/>
    <property type="evidence" value="ECO:0007669"/>
    <property type="project" value="TreeGrafter"/>
</dbReference>
<evidence type="ECO:0000313" key="9">
    <source>
        <dbReference type="EMBL" id="KAA0257239.1"/>
    </source>
</evidence>
<feature type="transmembrane region" description="Helical" evidence="7">
    <location>
        <begin position="394"/>
        <end position="422"/>
    </location>
</feature>
<comment type="caution">
    <text evidence="9">The sequence shown here is derived from an EMBL/GenBank/DDBJ whole genome shotgun (WGS) entry which is preliminary data.</text>
</comment>
<keyword evidence="4 7" id="KW-0812">Transmembrane</keyword>
<dbReference type="InterPro" id="IPR010656">
    <property type="entry name" value="DctM"/>
</dbReference>
<dbReference type="PANTHER" id="PTHR33362:SF5">
    <property type="entry name" value="C4-DICARBOXYLATE TRAP TRANSPORTER LARGE PERMEASE PROTEIN DCTM"/>
    <property type="match status" value="1"/>
</dbReference>
<sequence>MAIVSLIILLTLLLLSIPVAATMGVLGIILEKLYSPFPLIRAIGDVAWSENASFVLFAIPLFILLGQILLKSGIAGDTYKAIDKWLSWLPGGLMHANIMTSALFAATSGSSVATAATIGTLALPQAEKYGYNESLFAGSIAAGGTLGILIPPSINLIVYGFLTNTSIPRLFVAGIIPGVMLAFLFMFMILILCIIYPKLGKVKKGISWQERIKTITNLLPILIIFLVVVGSIYAGFATPTESAAMGVIASLIITAIRGNLSLNLLKESIEGTMRSTGMIMLILLAATYLNFILVSLGLTDILQDFIRNLGFSPLNTLLIIIAMYIVLGFFIETLSMMVLTIPIVYPVILNLGFDPIWFGILLILLIEMALITPPVGLNLYVVQGVRGKGSIKEIIIGSVPFVIMMIIMIAVLIMFPEIVLYLPAKFN</sequence>
<feature type="transmembrane region" description="Helical" evidence="7">
    <location>
        <begin position="51"/>
        <end position="70"/>
    </location>
</feature>
<evidence type="ECO:0000256" key="3">
    <source>
        <dbReference type="ARBA" id="ARBA00022519"/>
    </source>
</evidence>
<feature type="transmembrane region" description="Helical" evidence="7">
    <location>
        <begin position="318"/>
        <end position="344"/>
    </location>
</feature>
<dbReference type="PIRSF" id="PIRSF006066">
    <property type="entry name" value="HI0050"/>
    <property type="match status" value="1"/>
</dbReference>